<organism evidence="2">
    <name type="scientific">Timema monikensis</name>
    <dbReference type="NCBI Taxonomy" id="170555"/>
    <lineage>
        <taxon>Eukaryota</taxon>
        <taxon>Metazoa</taxon>
        <taxon>Ecdysozoa</taxon>
        <taxon>Arthropoda</taxon>
        <taxon>Hexapoda</taxon>
        <taxon>Insecta</taxon>
        <taxon>Pterygota</taxon>
        <taxon>Neoptera</taxon>
        <taxon>Polyneoptera</taxon>
        <taxon>Phasmatodea</taxon>
        <taxon>Timematodea</taxon>
        <taxon>Timematoidea</taxon>
        <taxon>Timematidae</taxon>
        <taxon>Timema</taxon>
    </lineage>
</organism>
<name>A0A7R9EA13_9NEOP</name>
<protein>
    <submittedName>
        <fullName evidence="2">Uncharacterized protein</fullName>
    </submittedName>
</protein>
<evidence type="ECO:0000313" key="2">
    <source>
        <dbReference type="EMBL" id="CAD7430216.1"/>
    </source>
</evidence>
<proteinExistence type="predicted"/>
<dbReference type="AlphaFoldDB" id="A0A7R9EA13"/>
<feature type="region of interest" description="Disordered" evidence="1">
    <location>
        <begin position="132"/>
        <end position="165"/>
    </location>
</feature>
<sequence length="398" mass="43258">MNNVMELGLCKGQKAACRDLLNSHSAVSASKDRQDSSLNAVPFTEQTWCASIANRQNCFRHDDLVNGYMKLEDDEMYSQVVFLMMLMVTMAIIQGTWSAPQTRPQISLEDISNFGVLVKISKYTTNAIGERNGGSEPAFAWRESGKPFRKTTTSSPDRGPNLDLPVLSSRAKHTGALANYATKAEKVNPHLRGGGVENHLGKTTPVHPTEIRTSISPSSAVELNTTSALANYVTEAVCMRPGTDPSHLSRYKQSPCFLFFSECSTGNWTLQWAITVLGDHVPISKASSILFYLGLLHSNLLPLSPSQILDDVIIKPGSGTSKWSGGFGNSFMNSQVVFLMVLMVSLALIQVAWSAPQNETPNILKSAAAHHVSGASVLGTSQMELQHTKKLVDGTKET</sequence>
<dbReference type="EMBL" id="OB794404">
    <property type="protein sequence ID" value="CAD7430216.1"/>
    <property type="molecule type" value="Genomic_DNA"/>
</dbReference>
<feature type="region of interest" description="Disordered" evidence="1">
    <location>
        <begin position="189"/>
        <end position="211"/>
    </location>
</feature>
<evidence type="ECO:0000256" key="1">
    <source>
        <dbReference type="SAM" id="MobiDB-lite"/>
    </source>
</evidence>
<accession>A0A7R9EA13</accession>
<reference evidence="2" key="1">
    <citation type="submission" date="2020-11" db="EMBL/GenBank/DDBJ databases">
        <authorList>
            <person name="Tran Van P."/>
        </authorList>
    </citation>
    <scope>NUCLEOTIDE SEQUENCE</scope>
</reference>
<gene>
    <name evidence="2" type="ORF">TMSB3V08_LOCUS6978</name>
</gene>